<reference evidence="1" key="1">
    <citation type="journal article" date="2015" name="Nature">
        <title>Complex archaea that bridge the gap between prokaryotes and eukaryotes.</title>
        <authorList>
            <person name="Spang A."/>
            <person name="Saw J.H."/>
            <person name="Jorgensen S.L."/>
            <person name="Zaremba-Niedzwiedzka K."/>
            <person name="Martijn J."/>
            <person name="Lind A.E."/>
            <person name="van Eijk R."/>
            <person name="Schleper C."/>
            <person name="Guy L."/>
            <person name="Ettema T.J."/>
        </authorList>
    </citation>
    <scope>NUCLEOTIDE SEQUENCE</scope>
</reference>
<proteinExistence type="predicted"/>
<comment type="caution">
    <text evidence="1">The sequence shown here is derived from an EMBL/GenBank/DDBJ whole genome shotgun (WGS) entry which is preliminary data.</text>
</comment>
<sequence length="108" mass="12014">MKVLSRFESFDGDDNFMGEKLEVEFSLHIGTATISVKRIEQGSGKGKLRAFAHAAHRVWMSAETFDDECLAMEKSIEAAKTMLPKILLSLVVPTKTARLINLARIFNG</sequence>
<name>A0A0F9R2Y5_9ZZZZ</name>
<dbReference type="EMBL" id="LAZR01001504">
    <property type="protein sequence ID" value="KKN43562.1"/>
    <property type="molecule type" value="Genomic_DNA"/>
</dbReference>
<dbReference type="AlphaFoldDB" id="A0A0F9R2Y5"/>
<protein>
    <submittedName>
        <fullName evidence="1">Uncharacterized protein</fullName>
    </submittedName>
</protein>
<accession>A0A0F9R2Y5</accession>
<organism evidence="1">
    <name type="scientific">marine sediment metagenome</name>
    <dbReference type="NCBI Taxonomy" id="412755"/>
    <lineage>
        <taxon>unclassified sequences</taxon>
        <taxon>metagenomes</taxon>
        <taxon>ecological metagenomes</taxon>
    </lineage>
</organism>
<evidence type="ECO:0000313" key="1">
    <source>
        <dbReference type="EMBL" id="KKN43562.1"/>
    </source>
</evidence>
<gene>
    <name evidence="1" type="ORF">LCGC14_0702090</name>
</gene>